<comment type="caution">
    <text evidence="5">The sequence shown here is derived from an EMBL/GenBank/DDBJ whole genome shotgun (WGS) entry which is preliminary data.</text>
</comment>
<name>A0ABT4TGJ4_9ACTN</name>
<dbReference type="Gene3D" id="1.10.1660.10">
    <property type="match status" value="1"/>
</dbReference>
<protein>
    <submittedName>
        <fullName evidence="5">Heavy metal-responsive transcriptional regulator</fullName>
    </submittedName>
</protein>
<keyword evidence="2" id="KW-0238">DNA-binding</keyword>
<evidence type="ECO:0000256" key="3">
    <source>
        <dbReference type="ARBA" id="ARBA00023163"/>
    </source>
</evidence>
<dbReference type="PROSITE" id="PS50937">
    <property type="entry name" value="HTH_MERR_2"/>
    <property type="match status" value="1"/>
</dbReference>
<organism evidence="5 6">
    <name type="scientific">Nocardiopsis suaedae</name>
    <dbReference type="NCBI Taxonomy" id="3018444"/>
    <lineage>
        <taxon>Bacteria</taxon>
        <taxon>Bacillati</taxon>
        <taxon>Actinomycetota</taxon>
        <taxon>Actinomycetes</taxon>
        <taxon>Streptosporangiales</taxon>
        <taxon>Nocardiopsidaceae</taxon>
        <taxon>Nocardiopsis</taxon>
    </lineage>
</organism>
<dbReference type="InterPro" id="IPR000551">
    <property type="entry name" value="MerR-type_HTH_dom"/>
</dbReference>
<evidence type="ECO:0000313" key="5">
    <source>
        <dbReference type="EMBL" id="MDA2803389.1"/>
    </source>
</evidence>
<evidence type="ECO:0000256" key="1">
    <source>
        <dbReference type="ARBA" id="ARBA00023015"/>
    </source>
</evidence>
<dbReference type="SMART" id="SM00422">
    <property type="entry name" value="HTH_MERR"/>
    <property type="match status" value="1"/>
</dbReference>
<dbReference type="PANTHER" id="PTHR30204">
    <property type="entry name" value="REDOX-CYCLING DRUG-SENSING TRANSCRIPTIONAL ACTIVATOR SOXR"/>
    <property type="match status" value="1"/>
</dbReference>
<dbReference type="RefSeq" id="WP_270675817.1">
    <property type="nucleotide sequence ID" value="NZ_JAQFWP010000003.1"/>
</dbReference>
<dbReference type="PRINTS" id="PR00040">
    <property type="entry name" value="HTHMERR"/>
</dbReference>
<dbReference type="PANTHER" id="PTHR30204:SF94">
    <property type="entry name" value="HEAVY METAL-DEPENDENT TRANSCRIPTIONAL REGULATOR HI_0293-RELATED"/>
    <property type="match status" value="1"/>
</dbReference>
<dbReference type="Pfam" id="PF00376">
    <property type="entry name" value="MerR"/>
    <property type="match status" value="1"/>
</dbReference>
<feature type="domain" description="HTH merR-type" evidence="4">
    <location>
        <begin position="1"/>
        <end position="69"/>
    </location>
</feature>
<sequence length="134" mass="14390">MRIGELASRSGLSTRTLRFYEEVGLLVPPPRTSGGYRDYPGSAVARLAFIGESQRAGLTLAEIRSVLTLRDDGQAPCAHVTALIHEHLDDIDRRMAELAATRRVLRTLATRAAATDPAECGGDDICSIVIAGET</sequence>
<proteinExistence type="predicted"/>
<reference evidence="5" key="1">
    <citation type="submission" date="2023-01" db="EMBL/GenBank/DDBJ databases">
        <title>Draft genome sequence of Nocardiopsis sp. LSu2-4 isolated from halophytes.</title>
        <authorList>
            <person name="Duangmal K."/>
            <person name="Chantavorakit T."/>
        </authorList>
    </citation>
    <scope>NUCLEOTIDE SEQUENCE</scope>
    <source>
        <strain evidence="5">LSu2-4</strain>
    </source>
</reference>
<evidence type="ECO:0000259" key="4">
    <source>
        <dbReference type="PROSITE" id="PS50937"/>
    </source>
</evidence>
<dbReference type="CDD" id="cd04770">
    <property type="entry name" value="HTH_HMRTR"/>
    <property type="match status" value="1"/>
</dbReference>
<evidence type="ECO:0000313" key="6">
    <source>
        <dbReference type="Proteomes" id="UP001165685"/>
    </source>
</evidence>
<evidence type="ECO:0000256" key="2">
    <source>
        <dbReference type="ARBA" id="ARBA00023125"/>
    </source>
</evidence>
<dbReference type="Proteomes" id="UP001165685">
    <property type="component" value="Unassembled WGS sequence"/>
</dbReference>
<keyword evidence="3" id="KW-0804">Transcription</keyword>
<dbReference type="Pfam" id="PF09278">
    <property type="entry name" value="MerR-DNA-bind"/>
    <property type="match status" value="1"/>
</dbReference>
<gene>
    <name evidence="5" type="ORF">O4U47_02590</name>
</gene>
<dbReference type="InterPro" id="IPR047057">
    <property type="entry name" value="MerR_fam"/>
</dbReference>
<dbReference type="InterPro" id="IPR015358">
    <property type="entry name" value="Tscrpt_reg_MerR_DNA-bd"/>
</dbReference>
<keyword evidence="6" id="KW-1185">Reference proteome</keyword>
<dbReference type="InterPro" id="IPR009061">
    <property type="entry name" value="DNA-bd_dom_put_sf"/>
</dbReference>
<keyword evidence="1" id="KW-0805">Transcription regulation</keyword>
<dbReference type="SUPFAM" id="SSF46955">
    <property type="entry name" value="Putative DNA-binding domain"/>
    <property type="match status" value="1"/>
</dbReference>
<dbReference type="EMBL" id="JAQFWP010000003">
    <property type="protein sequence ID" value="MDA2803389.1"/>
    <property type="molecule type" value="Genomic_DNA"/>
</dbReference>
<dbReference type="PROSITE" id="PS00552">
    <property type="entry name" value="HTH_MERR_1"/>
    <property type="match status" value="1"/>
</dbReference>
<accession>A0ABT4TGJ4</accession>